<dbReference type="Pfam" id="PF02515">
    <property type="entry name" value="CoA_transf_3"/>
    <property type="match status" value="1"/>
</dbReference>
<comment type="similarity">
    <text evidence="1">Belongs to the CoA-transferase III family.</text>
</comment>
<name>A0A395ISG5_9HELO</name>
<dbReference type="PANTHER" id="PTHR48229:SF2">
    <property type="entry name" value="CAIB_BAIF FAMILY PROTEIN"/>
    <property type="match status" value="1"/>
</dbReference>
<dbReference type="AlphaFoldDB" id="A0A395ISG5"/>
<dbReference type="GO" id="GO:0003824">
    <property type="term" value="F:catalytic activity"/>
    <property type="evidence" value="ECO:0007669"/>
    <property type="project" value="InterPro"/>
</dbReference>
<evidence type="ECO:0000313" key="3">
    <source>
        <dbReference type="Proteomes" id="UP000249056"/>
    </source>
</evidence>
<dbReference type="InterPro" id="IPR003673">
    <property type="entry name" value="CoA-Trfase_fam_III"/>
</dbReference>
<keyword evidence="3" id="KW-1185">Reference proteome</keyword>
<sequence>MPLVQIYTRQKTEGIFIYMVPSWWPGTEQTGPNRPLAGLKIVVDITRVIAAPVIARGLAELGASVMRITPPHLQDYSSLHCDLDWVNGKWNAHLDFRDKDDLEKAKELIHDAYIVVTGYRPGVLDKYGLGNDGIRELVKERSRGIIIVRENCYGWHGPWSYRSGWQQISDANCGVSMEFGRAMGNDESLLHLSCQIQITALEYQES</sequence>
<dbReference type="PANTHER" id="PTHR48229">
    <property type="entry name" value="CAIB/BAIF FAMILY ENZYME (AFU_ORTHOLOGUE AFUA_1G05360)-RELATED"/>
    <property type="match status" value="1"/>
</dbReference>
<proteinExistence type="inferred from homology"/>
<dbReference type="EMBL" id="QKRW01000022">
    <property type="protein sequence ID" value="RAL62794.1"/>
    <property type="molecule type" value="Genomic_DNA"/>
</dbReference>
<dbReference type="SUPFAM" id="SSF89796">
    <property type="entry name" value="CoA-transferase family III (CaiB/BaiF)"/>
    <property type="match status" value="1"/>
</dbReference>
<dbReference type="InterPro" id="IPR023606">
    <property type="entry name" value="CoA-Trfase_III_dom_1_sf"/>
</dbReference>
<protein>
    <submittedName>
        <fullName evidence="2">Uncharacterized protein</fullName>
    </submittedName>
</protein>
<dbReference type="Gene3D" id="3.40.50.10540">
    <property type="entry name" value="Crotonobetainyl-coa:carnitine coa-transferase, domain 1"/>
    <property type="match status" value="1"/>
</dbReference>
<comment type="caution">
    <text evidence="2">The sequence shown here is derived from an EMBL/GenBank/DDBJ whole genome shotgun (WGS) entry which is preliminary data.</text>
</comment>
<evidence type="ECO:0000256" key="1">
    <source>
        <dbReference type="ARBA" id="ARBA00008383"/>
    </source>
</evidence>
<dbReference type="OrthoDB" id="2308815at2759"/>
<gene>
    <name evidence="2" type="ORF">DID88_004636</name>
</gene>
<reference evidence="2 3" key="1">
    <citation type="submission" date="2018-06" db="EMBL/GenBank/DDBJ databases">
        <title>Genome Sequence of the Brown Rot Fungal Pathogen Monilinia fructigena.</title>
        <authorList>
            <person name="Landi L."/>
            <person name="De Miccolis Angelini R.M."/>
            <person name="Pollastro S."/>
            <person name="Abate D."/>
            <person name="Faretra F."/>
            <person name="Romanazzi G."/>
        </authorList>
    </citation>
    <scope>NUCLEOTIDE SEQUENCE [LARGE SCALE GENOMIC DNA]</scope>
    <source>
        <strain evidence="2 3">Mfrg269</strain>
    </source>
</reference>
<dbReference type="InterPro" id="IPR052985">
    <property type="entry name" value="CoA-trans_III_biosynth/detox"/>
</dbReference>
<accession>A0A395ISG5</accession>
<dbReference type="Proteomes" id="UP000249056">
    <property type="component" value="Unassembled WGS sequence"/>
</dbReference>
<evidence type="ECO:0000313" key="2">
    <source>
        <dbReference type="EMBL" id="RAL62794.1"/>
    </source>
</evidence>
<organism evidence="2 3">
    <name type="scientific">Monilinia fructigena</name>
    <dbReference type="NCBI Taxonomy" id="38457"/>
    <lineage>
        <taxon>Eukaryota</taxon>
        <taxon>Fungi</taxon>
        <taxon>Dikarya</taxon>
        <taxon>Ascomycota</taxon>
        <taxon>Pezizomycotina</taxon>
        <taxon>Leotiomycetes</taxon>
        <taxon>Helotiales</taxon>
        <taxon>Sclerotiniaceae</taxon>
        <taxon>Monilinia</taxon>
    </lineage>
</organism>